<protein>
    <submittedName>
        <fullName evidence="1">Uncharacterized protein</fullName>
    </submittedName>
</protein>
<gene>
    <name evidence="1" type="ORF">NEISUBOT_04317</name>
</gene>
<organism evidence="1 2">
    <name type="scientific">Neisseria subflava NJ9703</name>
    <dbReference type="NCBI Taxonomy" id="546268"/>
    <lineage>
        <taxon>Bacteria</taxon>
        <taxon>Pseudomonadati</taxon>
        <taxon>Pseudomonadota</taxon>
        <taxon>Betaproteobacteria</taxon>
        <taxon>Neisseriales</taxon>
        <taxon>Neisseriaceae</taxon>
        <taxon>Neisseria</taxon>
    </lineage>
</organism>
<reference evidence="1 2" key="1">
    <citation type="submission" date="2010-01" db="EMBL/GenBank/DDBJ databases">
        <authorList>
            <person name="Weinstock G."/>
            <person name="Sodergren E."/>
            <person name="Clifton S."/>
            <person name="Fulton L."/>
            <person name="Fulton B."/>
            <person name="Courtney L."/>
            <person name="Fronick C."/>
            <person name="Harrison M."/>
            <person name="Strong C."/>
            <person name="Farmer C."/>
            <person name="Delahaunty K."/>
            <person name="Markovic C."/>
            <person name="Hall O."/>
            <person name="Minx P."/>
            <person name="Tomlinson C."/>
            <person name="Mitreva M."/>
            <person name="Nelson J."/>
            <person name="Hou S."/>
            <person name="Wollam A."/>
            <person name="Pepin K.H."/>
            <person name="Johnson M."/>
            <person name="Bhonagiri V."/>
            <person name="Nash W.E."/>
            <person name="Warren W."/>
            <person name="Chinwalla A."/>
            <person name="Mardis E.R."/>
            <person name="Wilson R.K."/>
        </authorList>
    </citation>
    <scope>NUCLEOTIDE SEQUENCE [LARGE SCALE GENOMIC DNA]</scope>
    <source>
        <strain evidence="1 2">NJ9703</strain>
    </source>
</reference>
<comment type="caution">
    <text evidence="1">The sequence shown here is derived from an EMBL/GenBank/DDBJ whole genome shotgun (WGS) entry which is preliminary data.</text>
</comment>
<accession>A0A9W5IR62</accession>
<evidence type="ECO:0000313" key="2">
    <source>
        <dbReference type="Proteomes" id="UP000004621"/>
    </source>
</evidence>
<dbReference type="EMBL" id="ACEO02000005">
    <property type="protein sequence ID" value="EFC52215.1"/>
    <property type="molecule type" value="Genomic_DNA"/>
</dbReference>
<dbReference type="AlphaFoldDB" id="A0A9W5IR62"/>
<evidence type="ECO:0000313" key="1">
    <source>
        <dbReference type="EMBL" id="EFC52215.1"/>
    </source>
</evidence>
<name>A0A9W5IR62_NEISU</name>
<sequence>MFSDGLCQLSSRRLGLDPTDFVKYKNVGACSNLIYPIIIIFLTQRI</sequence>
<dbReference type="Proteomes" id="UP000004621">
    <property type="component" value="Unassembled WGS sequence"/>
</dbReference>
<proteinExistence type="predicted"/>